<protein>
    <submittedName>
        <fullName evidence="2">Uncharacterized protein</fullName>
    </submittedName>
</protein>
<dbReference type="Proteomes" id="UP001633002">
    <property type="component" value="Unassembled WGS sequence"/>
</dbReference>
<feature type="compositionally biased region" description="Polar residues" evidence="1">
    <location>
        <begin position="169"/>
        <end position="179"/>
    </location>
</feature>
<keyword evidence="3" id="KW-1185">Reference proteome</keyword>
<dbReference type="AlphaFoldDB" id="A0ABD3H0D2"/>
<sequence length="385" mass="43121">MATRNRKDSKVKVKEVKLLPLTKEIRTKLNVWGLGGLFSVGWSDSHEALGKIQFPELKLLKLVKGEKRPSKSGVLIDQVDGTRDFIEFCRLFNLVFAPGRPEHYQHNQFLFYHYAWLAILDPSSPTPNWGDAIAKTVSRQVKSLGKCNEPTCLGPYLAHLYTHFKEMGSDTTKTSNPDTPNKRKAQRQVISNSETETEEQKEVKKEKASSSQLGEKTGPSDQPVDINELGIQLFDLRKVTSKIFRVLHLDPILGSAADLVEALKSAVSAATPALTVDLKPWKEMIAKLVKLLSLERQKRKGLAKQHVYLEEKITRAGKVPKMAIWCAHQLQAARETETRLGGDIKEGVDFTKDCQNPPTGGSEPDSDDNHVTHIVHLAKMMIVEE</sequence>
<comment type="caution">
    <text evidence="2">The sequence shown here is derived from an EMBL/GenBank/DDBJ whole genome shotgun (WGS) entry which is preliminary data.</text>
</comment>
<dbReference type="EMBL" id="JBJQOH010000006">
    <property type="protein sequence ID" value="KAL3682834.1"/>
    <property type="molecule type" value="Genomic_DNA"/>
</dbReference>
<feature type="region of interest" description="Disordered" evidence="1">
    <location>
        <begin position="168"/>
        <end position="223"/>
    </location>
</feature>
<organism evidence="2 3">
    <name type="scientific">Riccia sorocarpa</name>
    <dbReference type="NCBI Taxonomy" id="122646"/>
    <lineage>
        <taxon>Eukaryota</taxon>
        <taxon>Viridiplantae</taxon>
        <taxon>Streptophyta</taxon>
        <taxon>Embryophyta</taxon>
        <taxon>Marchantiophyta</taxon>
        <taxon>Marchantiopsida</taxon>
        <taxon>Marchantiidae</taxon>
        <taxon>Marchantiales</taxon>
        <taxon>Ricciaceae</taxon>
        <taxon>Riccia</taxon>
    </lineage>
</organism>
<evidence type="ECO:0000313" key="3">
    <source>
        <dbReference type="Proteomes" id="UP001633002"/>
    </source>
</evidence>
<reference evidence="2 3" key="1">
    <citation type="submission" date="2024-09" db="EMBL/GenBank/DDBJ databases">
        <title>Chromosome-scale assembly of Riccia sorocarpa.</title>
        <authorList>
            <person name="Paukszto L."/>
        </authorList>
    </citation>
    <scope>NUCLEOTIDE SEQUENCE [LARGE SCALE GENOMIC DNA]</scope>
    <source>
        <strain evidence="2">LP-2024</strain>
        <tissue evidence="2">Aerial parts of the thallus</tissue>
    </source>
</reference>
<proteinExistence type="predicted"/>
<feature type="region of interest" description="Disordered" evidence="1">
    <location>
        <begin position="348"/>
        <end position="370"/>
    </location>
</feature>
<evidence type="ECO:0000313" key="2">
    <source>
        <dbReference type="EMBL" id="KAL3682834.1"/>
    </source>
</evidence>
<gene>
    <name evidence="2" type="ORF">R1sor_000856</name>
</gene>
<evidence type="ECO:0000256" key="1">
    <source>
        <dbReference type="SAM" id="MobiDB-lite"/>
    </source>
</evidence>
<feature type="compositionally biased region" description="Basic and acidic residues" evidence="1">
    <location>
        <begin position="198"/>
        <end position="208"/>
    </location>
</feature>
<name>A0ABD3H0D2_9MARC</name>
<accession>A0ABD3H0D2</accession>